<dbReference type="PANTHER" id="PTHR13445:SF3">
    <property type="entry name" value="U5 SMALL NUCLEAR RIBONUCLEOPROTEIN TSSC4"/>
    <property type="match status" value="1"/>
</dbReference>
<evidence type="ECO:0000256" key="6">
    <source>
        <dbReference type="ARBA" id="ARBA00022728"/>
    </source>
</evidence>
<dbReference type="InterPro" id="IPR029338">
    <property type="entry name" value="TSSC4"/>
</dbReference>
<keyword evidence="7" id="KW-0508">mRNA splicing</keyword>
<dbReference type="AlphaFoldDB" id="A0A5B7BGL2"/>
<dbReference type="GO" id="GO:0006397">
    <property type="term" value="P:mRNA processing"/>
    <property type="evidence" value="ECO:0007669"/>
    <property type="project" value="UniProtKB-KW"/>
</dbReference>
<dbReference type="PANTHER" id="PTHR13445">
    <property type="entry name" value="TUMOR SUPPRESSING SUBTRANSFERABLE CANDIDATE 4 TSSC4"/>
    <property type="match status" value="1"/>
</dbReference>
<dbReference type="EMBL" id="GHES01037501">
    <property type="protein sequence ID" value="MPA68060.1"/>
    <property type="molecule type" value="Transcribed_RNA"/>
</dbReference>
<comment type="similarity">
    <text evidence="3">Belongs to the TSSC4 family.</text>
</comment>
<evidence type="ECO:0000256" key="8">
    <source>
        <dbReference type="ARBA" id="ARBA00023242"/>
    </source>
</evidence>
<comment type="subcellular location">
    <subcellularLocation>
        <location evidence="2">Cytoplasm</location>
    </subcellularLocation>
    <subcellularLocation>
        <location evidence="1">Nucleus</location>
    </subcellularLocation>
</comment>
<feature type="compositionally biased region" description="Basic and acidic residues" evidence="11">
    <location>
        <begin position="76"/>
        <end position="92"/>
    </location>
</feature>
<proteinExistence type="inferred from homology"/>
<keyword evidence="4" id="KW-0963">Cytoplasm</keyword>
<dbReference type="Pfam" id="PF15264">
    <property type="entry name" value="TSSC4"/>
    <property type="match status" value="1"/>
</dbReference>
<organism evidence="12">
    <name type="scientific">Davidia involucrata</name>
    <name type="common">Dove tree</name>
    <dbReference type="NCBI Taxonomy" id="16924"/>
    <lineage>
        <taxon>Eukaryota</taxon>
        <taxon>Viridiplantae</taxon>
        <taxon>Streptophyta</taxon>
        <taxon>Embryophyta</taxon>
        <taxon>Tracheophyta</taxon>
        <taxon>Spermatophyta</taxon>
        <taxon>Magnoliopsida</taxon>
        <taxon>eudicotyledons</taxon>
        <taxon>Gunneridae</taxon>
        <taxon>Pentapetalae</taxon>
        <taxon>asterids</taxon>
        <taxon>Cornales</taxon>
        <taxon>Nyssaceae</taxon>
        <taxon>Davidia</taxon>
    </lineage>
</organism>
<dbReference type="GO" id="GO:0008380">
    <property type="term" value="P:RNA splicing"/>
    <property type="evidence" value="ECO:0007669"/>
    <property type="project" value="UniProtKB-KW"/>
</dbReference>
<protein>
    <recommendedName>
        <fullName evidence="9">U5 small nuclear ribonucleoprotein TSSC4</fullName>
    </recommendedName>
</protein>
<evidence type="ECO:0000256" key="4">
    <source>
        <dbReference type="ARBA" id="ARBA00022490"/>
    </source>
</evidence>
<accession>A0A5B7BGL2</accession>
<comment type="function">
    <text evidence="10">Protein associated with the U5 snRNP, during its maturation and its post-splicing recycling and which is required for spliceosomal tri-snRNP complex assembly in the nucleus. Has a molecular sequestering activity and transiently hinders SNRNP200 binding sites for constitutive splicing factors that intervene later during the assembly of the spliceosome and splicing. Together with its molecular sequestering activity, may also function as a molecular adapter and placeholder, coordinating the assembly of the U5 snRNP and its association with the U4/U6 di-snRNP.</text>
</comment>
<keyword evidence="8" id="KW-0539">Nucleus</keyword>
<feature type="compositionally biased region" description="Acidic residues" evidence="11">
    <location>
        <begin position="93"/>
        <end position="102"/>
    </location>
</feature>
<evidence type="ECO:0000256" key="7">
    <source>
        <dbReference type="ARBA" id="ARBA00023187"/>
    </source>
</evidence>
<evidence type="ECO:0000256" key="9">
    <source>
        <dbReference type="ARBA" id="ARBA00035304"/>
    </source>
</evidence>
<gene>
    <name evidence="12" type="ORF">Din_037501</name>
</gene>
<feature type="region of interest" description="Disordered" evidence="11">
    <location>
        <begin position="42"/>
        <end position="125"/>
    </location>
</feature>
<keyword evidence="5" id="KW-0507">mRNA processing</keyword>
<sequence length="451" mass="51241">MEDSFRVRVDKAFGSLASSSSNASSSLSYLWCLTDEEIERREWNRERDNPDLEPEPYPSNLDGFFANQQKVPSQKKAMDLRKELETDLHDLNDDYEDDDSNNDDGKQRGGMSLQQLVKPDDHNDEEWDIRSSIGLDCTLDYEEEEDGYDKVAIVREMASDRLYMSDISDYVTDMNSYNELPDTLKDATRDPRANHMAAKIRLKEDAEAAGNFDSLRVSDNPVRPIVDTQNNLSGDDVNLKSILKRKESCMDPESQKRVRFDPGYKNDSEEESKGAKDLAMEICSMEEASVLEKASILPQDSSGVPDYIRNPSKYTHYTFDSSSDIDEESNCKAYMDFLTLMKRSNTMESQPDGTSIELPKSVTFTPKKKPGDALTVKNGNELKQNQEDVCEDSMHKKYWCIGIVSGIVEESEVCAMEEDEPETVSNKISSLQRPGRQYRTKTNIALDEHVT</sequence>
<evidence type="ECO:0000256" key="1">
    <source>
        <dbReference type="ARBA" id="ARBA00004123"/>
    </source>
</evidence>
<name>A0A5B7BGL2_DAVIN</name>
<evidence type="ECO:0000256" key="5">
    <source>
        <dbReference type="ARBA" id="ARBA00022664"/>
    </source>
</evidence>
<evidence type="ECO:0000256" key="3">
    <source>
        <dbReference type="ARBA" id="ARBA00010362"/>
    </source>
</evidence>
<keyword evidence="6" id="KW-0747">Spliceosome</keyword>
<reference evidence="12" key="1">
    <citation type="submission" date="2019-08" db="EMBL/GenBank/DDBJ databases">
        <title>Reference gene set and small RNA set construction with multiple tissues from Davidia involucrata Baill.</title>
        <authorList>
            <person name="Yang H."/>
            <person name="Zhou C."/>
            <person name="Li G."/>
            <person name="Wang J."/>
            <person name="Gao P."/>
            <person name="Wang M."/>
            <person name="Wang R."/>
            <person name="Zhao Y."/>
        </authorList>
    </citation>
    <scope>NUCLEOTIDE SEQUENCE</scope>
    <source>
        <tissue evidence="12">Mixed with DoveR01_LX</tissue>
    </source>
</reference>
<feature type="region of interest" description="Disordered" evidence="11">
    <location>
        <begin position="248"/>
        <end position="275"/>
    </location>
</feature>
<dbReference type="GO" id="GO:0005737">
    <property type="term" value="C:cytoplasm"/>
    <property type="evidence" value="ECO:0007669"/>
    <property type="project" value="UniProtKB-SubCell"/>
</dbReference>
<dbReference type="GO" id="GO:0005681">
    <property type="term" value="C:spliceosomal complex"/>
    <property type="evidence" value="ECO:0007669"/>
    <property type="project" value="UniProtKB-KW"/>
</dbReference>
<evidence type="ECO:0000256" key="11">
    <source>
        <dbReference type="SAM" id="MobiDB-lite"/>
    </source>
</evidence>
<evidence type="ECO:0000256" key="10">
    <source>
        <dbReference type="ARBA" id="ARBA00045970"/>
    </source>
</evidence>
<evidence type="ECO:0000313" key="12">
    <source>
        <dbReference type="EMBL" id="MPA68060.1"/>
    </source>
</evidence>
<evidence type="ECO:0000256" key="2">
    <source>
        <dbReference type="ARBA" id="ARBA00004496"/>
    </source>
</evidence>